<sequence length="328" mass="36481">MTNIDFKMYKLMLLSTTAKKDRELVILPSRNINGFQSLNILVTNVEDATKLLRKADGIVENILVDVERKQEIDLWKVARETLRFSKLIPYKPNDITLEAADQLLLHHFTQSLCGRNVLIYGTGNIATKLAIRLAERNANVFIIGRNKEKVEMIVKTINSILPTYSQHPVRLFNGTEKLDAFLSFVSAERVVQEEIAEYLNSNGIAVDGGISNFTENLISSLIKKGIRTLRLDVRLGLPFLEASIASREQTFFSKVMGEGLIKGIPVVAGGIMGKSGVVIVDRIQTPSQVIGIANGIGGVKHESTLTDIDKRAIEAVQEYLLQSEQENF</sequence>
<evidence type="ECO:0000313" key="2">
    <source>
        <dbReference type="Proteomes" id="UP000092578"/>
    </source>
</evidence>
<dbReference type="InterPro" id="IPR036291">
    <property type="entry name" value="NAD(P)-bd_dom_sf"/>
</dbReference>
<dbReference type="EMBL" id="MAYT01000012">
    <property type="protein sequence ID" value="OCA88927.1"/>
    <property type="molecule type" value="Genomic_DNA"/>
</dbReference>
<gene>
    <name evidence="1" type="ORF">A8F95_05750</name>
</gene>
<reference evidence="2" key="1">
    <citation type="submission" date="2016-05" db="EMBL/GenBank/DDBJ databases">
        <authorList>
            <person name="Liu B."/>
            <person name="Wang J."/>
            <person name="Zhu Y."/>
            <person name="Liu G."/>
            <person name="Chen Q."/>
            <person name="Chen Z."/>
            <person name="Lan J."/>
            <person name="Che J."/>
            <person name="Ge C."/>
            <person name="Shi H."/>
            <person name="Pan Z."/>
            <person name="Liu X."/>
        </authorList>
    </citation>
    <scope>NUCLEOTIDE SEQUENCE [LARGE SCALE GENOMIC DNA]</scope>
    <source>
        <strain evidence="2">FJAT-27215</strain>
    </source>
</reference>
<proteinExistence type="predicted"/>
<organism evidence="1 2">
    <name type="scientific">Pseudobacillus wudalianchiensis</name>
    <dbReference type="NCBI Taxonomy" id="1743143"/>
    <lineage>
        <taxon>Bacteria</taxon>
        <taxon>Bacillati</taxon>
        <taxon>Bacillota</taxon>
        <taxon>Bacilli</taxon>
        <taxon>Bacillales</taxon>
        <taxon>Bacillaceae</taxon>
        <taxon>Pseudobacillus</taxon>
    </lineage>
</organism>
<dbReference type="SUPFAM" id="SSF51735">
    <property type="entry name" value="NAD(P)-binding Rossmann-fold domains"/>
    <property type="match status" value="1"/>
</dbReference>
<name>A0A1B9AYA1_9BACI</name>
<dbReference type="RefSeq" id="WP_065410241.1">
    <property type="nucleotide sequence ID" value="NZ_MAYT01000012.1"/>
</dbReference>
<dbReference type="AlphaFoldDB" id="A0A1B9AYA1"/>
<dbReference type="Proteomes" id="UP000092578">
    <property type="component" value="Unassembled WGS sequence"/>
</dbReference>
<evidence type="ECO:0000313" key="1">
    <source>
        <dbReference type="EMBL" id="OCA88927.1"/>
    </source>
</evidence>
<evidence type="ECO:0008006" key="3">
    <source>
        <dbReference type="Google" id="ProtNLM"/>
    </source>
</evidence>
<comment type="caution">
    <text evidence="1">The sequence shown here is derived from an EMBL/GenBank/DDBJ whole genome shotgun (WGS) entry which is preliminary data.</text>
</comment>
<accession>A0A1B9AYA1</accession>
<protein>
    <recommendedName>
        <fullName evidence="3">Quinate/shikimate 5-dehydrogenase/glutamyl-tRNA reductase domain-containing protein</fullName>
    </recommendedName>
</protein>
<keyword evidence="2" id="KW-1185">Reference proteome</keyword>
<dbReference type="Gene3D" id="3.40.50.720">
    <property type="entry name" value="NAD(P)-binding Rossmann-like Domain"/>
    <property type="match status" value="1"/>
</dbReference>